<evidence type="ECO:0000256" key="1">
    <source>
        <dbReference type="SAM" id="MobiDB-lite"/>
    </source>
</evidence>
<evidence type="ECO:0000313" key="2">
    <source>
        <dbReference type="EMBL" id="KAG7391176.1"/>
    </source>
</evidence>
<keyword evidence="3" id="KW-1185">Reference proteome</keyword>
<proteinExistence type="predicted"/>
<reference evidence="2" key="1">
    <citation type="submission" date="2021-02" db="EMBL/GenBank/DDBJ databases">
        <authorList>
            <person name="Palmer J.M."/>
        </authorList>
    </citation>
    <scope>NUCLEOTIDE SEQUENCE</scope>
    <source>
        <strain evidence="2">SCRP734</strain>
    </source>
</reference>
<dbReference type="OrthoDB" id="76157at2759"/>
<protein>
    <recommendedName>
        <fullName evidence="4">A20-type domain-containing protein</fullName>
    </recommendedName>
</protein>
<name>A0A8T1WCT1_9STRA</name>
<dbReference type="AlphaFoldDB" id="A0A8T1WCT1"/>
<dbReference type="EMBL" id="JAGDFM010000023">
    <property type="protein sequence ID" value="KAG7391176.1"/>
    <property type="molecule type" value="Genomic_DNA"/>
</dbReference>
<feature type="region of interest" description="Disordered" evidence="1">
    <location>
        <begin position="188"/>
        <end position="230"/>
    </location>
</feature>
<feature type="region of interest" description="Disordered" evidence="1">
    <location>
        <begin position="45"/>
        <end position="74"/>
    </location>
</feature>
<dbReference type="Proteomes" id="UP000694044">
    <property type="component" value="Unassembled WGS sequence"/>
</dbReference>
<sequence length="247" mass="28220">MSVHVKAQCRAGCGDLGDPELDYFCVDCHGDQIELRQQEEMRKYVAKEAGATAPAEQGSSTSPPSPVRKYRGPRPVDHAKALDDFFHQHREQDPDVVARELTFLKREIAIRETSKKQLRKYMIATDEEEQVDPKEWGRYEFGPAKRVPTRDVEEAVELAAQLKLFCRWRRRVVQKRIEARRQQLDAERLAQKQQKKKKKGISVPSLSLRGSTKTAVEQVSPVPAKQPPAVVTKRGPILKAWKKLTDK</sequence>
<evidence type="ECO:0000313" key="3">
    <source>
        <dbReference type="Proteomes" id="UP000694044"/>
    </source>
</evidence>
<feature type="compositionally biased region" description="Polar residues" evidence="1">
    <location>
        <begin position="204"/>
        <end position="217"/>
    </location>
</feature>
<organism evidence="2 3">
    <name type="scientific">Phytophthora pseudosyringae</name>
    <dbReference type="NCBI Taxonomy" id="221518"/>
    <lineage>
        <taxon>Eukaryota</taxon>
        <taxon>Sar</taxon>
        <taxon>Stramenopiles</taxon>
        <taxon>Oomycota</taxon>
        <taxon>Peronosporomycetes</taxon>
        <taxon>Peronosporales</taxon>
        <taxon>Peronosporaceae</taxon>
        <taxon>Phytophthora</taxon>
    </lineage>
</organism>
<accession>A0A8T1WCT1</accession>
<comment type="caution">
    <text evidence="2">The sequence shown here is derived from an EMBL/GenBank/DDBJ whole genome shotgun (WGS) entry which is preliminary data.</text>
</comment>
<evidence type="ECO:0008006" key="4">
    <source>
        <dbReference type="Google" id="ProtNLM"/>
    </source>
</evidence>
<gene>
    <name evidence="2" type="ORF">PHYPSEUDO_005537</name>
</gene>